<comment type="caution">
    <text evidence="2">The sequence shown here is derived from an EMBL/GenBank/DDBJ whole genome shotgun (WGS) entry which is preliminary data.</text>
</comment>
<evidence type="ECO:0000313" key="2">
    <source>
        <dbReference type="EMBL" id="RDB31609.1"/>
    </source>
</evidence>
<dbReference type="Proteomes" id="UP000253816">
    <property type="component" value="Unassembled WGS sequence"/>
</dbReference>
<dbReference type="AlphaFoldDB" id="A0A369KAI0"/>
<evidence type="ECO:0000256" key="1">
    <source>
        <dbReference type="SAM" id="MobiDB-lite"/>
    </source>
</evidence>
<dbReference type="EMBL" id="QQBG01000011">
    <property type="protein sequence ID" value="RDB31609.1"/>
    <property type="molecule type" value="Genomic_DNA"/>
</dbReference>
<feature type="compositionally biased region" description="Basic and acidic residues" evidence="1">
    <location>
        <begin position="416"/>
        <end position="428"/>
    </location>
</feature>
<accession>A0A369KAI0</accession>
<feature type="region of interest" description="Disordered" evidence="1">
    <location>
        <begin position="416"/>
        <end position="440"/>
    </location>
</feature>
<sequence length="497" mass="55507">MTLKTVSIPFSTSKQTGFTDLKVISHSEFVSIAERVSLTAKEALSKARPYFRRRILRESDHSLIVLPKNVTIDPFTGKTIHGQIFLVIEHGFLNIGFIPMPEEGCKLVQYSRLKEQFYHCQLNSISKRIGRIETPENKRSFFDLPASSKLEDSLGKSVLIGIHIMLLFDDKESTLALLCCKYLIPPVLPVPILYPKLRCQLVQEESSSPTQVEIFYSLDHQLGHIKIPCLSKEEFEQCICGSVPFKRSFKEGKGYSHKINTIQMQDDCLLVLPYGSSVNSKQQLCGGRLYLVGSHPKLELGFIPDATSKKVDYNSIVSFHRSLLDPLGVARKFIPAGSCTKILLGEEAKVLFPLNASPSVIGISLFLLSSRGKHFLSVLFKRGDYKLVGINPFNPNEGVLPLSKLMTCSEIEQELPSKRSRIESEPETSKQSQEILLNPSLEKPETGETVAIKLVEPENTSTYPNTEEERRAIAASGLLALAHIQTTSALNYHSETK</sequence>
<protein>
    <submittedName>
        <fullName evidence="2">Uncharacterized protein</fullName>
    </submittedName>
</protein>
<organism evidence="2 3">
    <name type="scientific">Candidatus Similichlamydia laticola</name>
    <dbReference type="NCBI Taxonomy" id="2170265"/>
    <lineage>
        <taxon>Bacteria</taxon>
        <taxon>Pseudomonadati</taxon>
        <taxon>Chlamydiota</taxon>
        <taxon>Chlamydiia</taxon>
        <taxon>Parachlamydiales</taxon>
        <taxon>Candidatus Parilichlamydiaceae</taxon>
        <taxon>Candidatus Similichlamydia</taxon>
    </lineage>
</organism>
<dbReference type="RefSeq" id="WP_114544281.1">
    <property type="nucleotide sequence ID" value="NZ_QQBG01000011.1"/>
</dbReference>
<evidence type="ECO:0000313" key="3">
    <source>
        <dbReference type="Proteomes" id="UP000253816"/>
    </source>
</evidence>
<reference evidence="2 3" key="1">
    <citation type="submission" date="2018-07" db="EMBL/GenBank/DDBJ databases">
        <title>Comparative genomics of the Candidatus Parilichlamydiaceae reveals evidence of convergent evolution and genome reduction in the phylum Chlamydiae.</title>
        <authorList>
            <person name="Taylor-Brown A."/>
            <person name="Polkinghorne A."/>
        </authorList>
    </citation>
    <scope>NUCLEOTIDE SEQUENCE [LARGE SCALE GENOMIC DNA]</scope>
    <source>
        <strain evidence="2 3">Hat2</strain>
    </source>
</reference>
<gene>
    <name evidence="2" type="ORF">HAT2_00284</name>
</gene>
<proteinExistence type="predicted"/>
<keyword evidence="3" id="KW-1185">Reference proteome</keyword>
<name>A0A369KAI0_9BACT</name>